<reference evidence="1" key="1">
    <citation type="submission" date="2020-09" db="EMBL/GenBank/DDBJ databases">
        <title>Secondary metabolite and genome analysis of marine Streptomyces chumphonensis KK1-2T.</title>
        <authorList>
            <person name="Phongsopitanun W."/>
            <person name="Kanchanasin P."/>
            <person name="Pittayakhajonwut P."/>
            <person name="Suwanborirux K."/>
            <person name="Tanasupawat S."/>
        </authorList>
    </citation>
    <scope>NUCLEOTIDE SEQUENCE</scope>
    <source>
        <strain evidence="1">KK1-2</strain>
    </source>
</reference>
<dbReference type="SUPFAM" id="SSF82185">
    <property type="entry name" value="Histone H3 K4-specific methyltransferase SET7/9 N-terminal domain"/>
    <property type="match status" value="1"/>
</dbReference>
<evidence type="ECO:0000313" key="1">
    <source>
        <dbReference type="EMBL" id="MBD3932570.1"/>
    </source>
</evidence>
<keyword evidence="2" id="KW-1185">Reference proteome</keyword>
<dbReference type="Gene3D" id="2.20.110.10">
    <property type="entry name" value="Histone H3 K4-specific methyltransferase SET7/9 N-terminal domain"/>
    <property type="match status" value="1"/>
</dbReference>
<organism evidence="1 2">
    <name type="scientific">Streptomyces chumphonensis</name>
    <dbReference type="NCBI Taxonomy" id="1214925"/>
    <lineage>
        <taxon>Bacteria</taxon>
        <taxon>Bacillati</taxon>
        <taxon>Actinomycetota</taxon>
        <taxon>Actinomycetes</taxon>
        <taxon>Kitasatosporales</taxon>
        <taxon>Streptomycetaceae</taxon>
        <taxon>Streptomyces</taxon>
    </lineage>
</organism>
<sequence>MRRIDIDSPHVDLDVNERLFYAGELYTGEAVEYVGEQIVALDVYVDGLLNGMSRQWFNDGSLRGEGAVVEGRPTGEHREWHANGQLAARRVFDVTGWKLISEETWNEEGERLTSWASDSA</sequence>
<dbReference type="EMBL" id="JACXYU010000005">
    <property type="protein sequence ID" value="MBD3932570.1"/>
    <property type="molecule type" value="Genomic_DNA"/>
</dbReference>
<evidence type="ECO:0000313" key="2">
    <source>
        <dbReference type="Proteomes" id="UP000632289"/>
    </source>
</evidence>
<dbReference type="Proteomes" id="UP000632289">
    <property type="component" value="Unassembled WGS sequence"/>
</dbReference>
<gene>
    <name evidence="1" type="ORF">IF129_13540</name>
</gene>
<name>A0A927F052_9ACTN</name>
<dbReference type="AlphaFoldDB" id="A0A927F052"/>
<proteinExistence type="predicted"/>
<accession>A0A927F052</accession>
<comment type="caution">
    <text evidence="1">The sequence shown here is derived from an EMBL/GenBank/DDBJ whole genome shotgun (WGS) entry which is preliminary data.</text>
</comment>
<protein>
    <submittedName>
        <fullName evidence="1">Uncharacterized protein</fullName>
    </submittedName>
</protein>